<dbReference type="AlphaFoldDB" id="A0A8J5X6A5"/>
<dbReference type="PROSITE" id="PS50222">
    <property type="entry name" value="EF_HAND_2"/>
    <property type="match status" value="1"/>
</dbReference>
<protein>
    <recommendedName>
        <fullName evidence="1">EF-hand domain-containing protein</fullName>
    </recommendedName>
</protein>
<name>A0A8J5X6A5_ZIZPA</name>
<dbReference type="GO" id="GO:0005509">
    <property type="term" value="F:calcium ion binding"/>
    <property type="evidence" value="ECO:0007669"/>
    <property type="project" value="InterPro"/>
</dbReference>
<dbReference type="Proteomes" id="UP000729402">
    <property type="component" value="Unassembled WGS sequence"/>
</dbReference>
<dbReference type="SMART" id="SM00054">
    <property type="entry name" value="EFh"/>
    <property type="match status" value="1"/>
</dbReference>
<reference evidence="2" key="1">
    <citation type="journal article" date="2021" name="bioRxiv">
        <title>Whole Genome Assembly and Annotation of Northern Wild Rice, Zizania palustris L., Supports a Whole Genome Duplication in the Zizania Genus.</title>
        <authorList>
            <person name="Haas M."/>
            <person name="Kono T."/>
            <person name="Macchietto M."/>
            <person name="Millas R."/>
            <person name="McGilp L."/>
            <person name="Shao M."/>
            <person name="Duquette J."/>
            <person name="Hirsch C.N."/>
            <person name="Kimball J."/>
        </authorList>
    </citation>
    <scope>NUCLEOTIDE SEQUENCE</scope>
    <source>
        <tissue evidence="2">Fresh leaf tissue</tissue>
    </source>
</reference>
<dbReference type="OrthoDB" id="47513at2759"/>
<evidence type="ECO:0000313" key="3">
    <source>
        <dbReference type="Proteomes" id="UP000729402"/>
    </source>
</evidence>
<gene>
    <name evidence="2" type="ORF">GUJ93_ZPchr0169g28995</name>
</gene>
<evidence type="ECO:0000313" key="2">
    <source>
        <dbReference type="EMBL" id="KAG8100892.1"/>
    </source>
</evidence>
<dbReference type="InterPro" id="IPR002048">
    <property type="entry name" value="EF_hand_dom"/>
</dbReference>
<comment type="caution">
    <text evidence="2">The sequence shown here is derived from an EMBL/GenBank/DDBJ whole genome shotgun (WGS) entry which is preliminary data.</text>
</comment>
<accession>A0A8J5X6A5</accession>
<evidence type="ECO:0000259" key="1">
    <source>
        <dbReference type="PROSITE" id="PS50222"/>
    </source>
</evidence>
<reference evidence="2" key="2">
    <citation type="submission" date="2021-02" db="EMBL/GenBank/DDBJ databases">
        <authorList>
            <person name="Kimball J.A."/>
            <person name="Haas M.W."/>
            <person name="Macchietto M."/>
            <person name="Kono T."/>
            <person name="Duquette J."/>
            <person name="Shao M."/>
        </authorList>
    </citation>
    <scope>NUCLEOTIDE SEQUENCE</scope>
    <source>
        <tissue evidence="2">Fresh leaf tissue</tissue>
    </source>
</reference>
<dbReference type="PANTHER" id="PTHR37754:SF4">
    <property type="entry name" value="EF-HAND DOMAIN-CONTAINING PROTEIN"/>
    <property type="match status" value="1"/>
</dbReference>
<dbReference type="PANTHER" id="PTHR37754">
    <property type="entry name" value="CALCIUM ION-BINDING PROTEIN"/>
    <property type="match status" value="1"/>
</dbReference>
<sequence length="172" mass="19216">MGQAWASLQDKLQGRQWKEKQVRKITDKVFDRLTEDTKNREKEALTFEEVYIAVLCVYNDINKYLPGPHYDPPSKEKLKAMMNEYDINLDGLLDREEFAEFIRKLTADSLCAISFKLLVTLVAAPALALATKGATEGVPGVGRVVRRVPNSLYASAITLAVVLVQKSAEGVE</sequence>
<proteinExistence type="predicted"/>
<organism evidence="2 3">
    <name type="scientific">Zizania palustris</name>
    <name type="common">Northern wild rice</name>
    <dbReference type="NCBI Taxonomy" id="103762"/>
    <lineage>
        <taxon>Eukaryota</taxon>
        <taxon>Viridiplantae</taxon>
        <taxon>Streptophyta</taxon>
        <taxon>Embryophyta</taxon>
        <taxon>Tracheophyta</taxon>
        <taxon>Spermatophyta</taxon>
        <taxon>Magnoliopsida</taxon>
        <taxon>Liliopsida</taxon>
        <taxon>Poales</taxon>
        <taxon>Poaceae</taxon>
        <taxon>BOP clade</taxon>
        <taxon>Oryzoideae</taxon>
        <taxon>Oryzeae</taxon>
        <taxon>Zizaniinae</taxon>
        <taxon>Zizania</taxon>
    </lineage>
</organism>
<dbReference type="EMBL" id="JAAALK010000034">
    <property type="protein sequence ID" value="KAG8100892.1"/>
    <property type="molecule type" value="Genomic_DNA"/>
</dbReference>
<feature type="domain" description="EF-hand" evidence="1">
    <location>
        <begin position="73"/>
        <end position="108"/>
    </location>
</feature>
<keyword evidence="3" id="KW-1185">Reference proteome</keyword>